<comment type="caution">
    <text evidence="2">The sequence shown here is derived from an EMBL/GenBank/DDBJ whole genome shotgun (WGS) entry which is preliminary data.</text>
</comment>
<dbReference type="EMBL" id="JAWDGP010004865">
    <property type="protein sequence ID" value="KAK3761632.1"/>
    <property type="molecule type" value="Genomic_DNA"/>
</dbReference>
<gene>
    <name evidence="2" type="ORF">RRG08_014599</name>
</gene>
<protein>
    <submittedName>
        <fullName evidence="2">Uncharacterized protein</fullName>
    </submittedName>
</protein>
<evidence type="ECO:0000313" key="2">
    <source>
        <dbReference type="EMBL" id="KAK3761632.1"/>
    </source>
</evidence>
<evidence type="ECO:0000256" key="1">
    <source>
        <dbReference type="SAM" id="MobiDB-lite"/>
    </source>
</evidence>
<proteinExistence type="predicted"/>
<sequence>MLCKRHSTAGHSVGLRQASRNVEQAPQSALEQKTSCVECVGRLGLESSLAYRSKGVENSCRFSVASTVGQALLISILHRSVDFSAASGTWTWIRGSRILNTPEGSVTDKSLISDGLYQLMLKTLLITLADFYGDLDGLKSFHRYEYLEESTCVCKLPGYIKLDYEASIGNQTRRGGGIHTSDRRCRDKLTKWGILFVTGQRENHCAAKFGYPLNPRRRNPTPACPLRP</sequence>
<feature type="region of interest" description="Disordered" evidence="1">
    <location>
        <begin position="1"/>
        <end position="26"/>
    </location>
</feature>
<reference evidence="2" key="1">
    <citation type="journal article" date="2023" name="G3 (Bethesda)">
        <title>A reference genome for the long-term kleptoplast-retaining sea slug Elysia crispata morphotype clarki.</title>
        <authorList>
            <person name="Eastman K.E."/>
            <person name="Pendleton A.L."/>
            <person name="Shaikh M.A."/>
            <person name="Suttiyut T."/>
            <person name="Ogas R."/>
            <person name="Tomko P."/>
            <person name="Gavelis G."/>
            <person name="Widhalm J.R."/>
            <person name="Wisecaver J.H."/>
        </authorList>
    </citation>
    <scope>NUCLEOTIDE SEQUENCE</scope>
    <source>
        <strain evidence="2">ECLA1</strain>
    </source>
</reference>
<name>A0AAE0Z2N1_9GAST</name>
<dbReference type="AlphaFoldDB" id="A0AAE0Z2N1"/>
<accession>A0AAE0Z2N1</accession>
<evidence type="ECO:0000313" key="3">
    <source>
        <dbReference type="Proteomes" id="UP001283361"/>
    </source>
</evidence>
<dbReference type="Proteomes" id="UP001283361">
    <property type="component" value="Unassembled WGS sequence"/>
</dbReference>
<organism evidence="2 3">
    <name type="scientific">Elysia crispata</name>
    <name type="common">lettuce slug</name>
    <dbReference type="NCBI Taxonomy" id="231223"/>
    <lineage>
        <taxon>Eukaryota</taxon>
        <taxon>Metazoa</taxon>
        <taxon>Spiralia</taxon>
        <taxon>Lophotrochozoa</taxon>
        <taxon>Mollusca</taxon>
        <taxon>Gastropoda</taxon>
        <taxon>Heterobranchia</taxon>
        <taxon>Euthyneura</taxon>
        <taxon>Panpulmonata</taxon>
        <taxon>Sacoglossa</taxon>
        <taxon>Placobranchoidea</taxon>
        <taxon>Plakobranchidae</taxon>
        <taxon>Elysia</taxon>
    </lineage>
</organism>
<keyword evidence="3" id="KW-1185">Reference proteome</keyword>